<organism evidence="11 12">
    <name type="scientific">Streptococcus penaeicida</name>
    <dbReference type="NCBI Taxonomy" id="1765960"/>
    <lineage>
        <taxon>Bacteria</taxon>
        <taxon>Bacillati</taxon>
        <taxon>Bacillota</taxon>
        <taxon>Bacilli</taxon>
        <taxon>Lactobacillales</taxon>
        <taxon>Streptococcaceae</taxon>
        <taxon>Streptococcus</taxon>
    </lineage>
</organism>
<dbReference type="RefSeq" id="WP_102777809.1">
    <property type="nucleotide sequence ID" value="NZ_CBCSGP010000003.1"/>
</dbReference>
<evidence type="ECO:0000256" key="2">
    <source>
        <dbReference type="ARBA" id="ARBA00022490"/>
    </source>
</evidence>
<dbReference type="PROSITE" id="PS01124">
    <property type="entry name" value="HTH_ARAC_FAMILY_2"/>
    <property type="match status" value="1"/>
</dbReference>
<evidence type="ECO:0000256" key="3">
    <source>
        <dbReference type="ARBA" id="ARBA00022553"/>
    </source>
</evidence>
<sequence length="433" mass="50470">MKSIDMLVVDDEYMILEGMKRLLPYEEYGIGSVTTAENAEQALAYFREHSIDIVLTDVCMPEMSGLDMIDIMKKESPKTSFIMMSGFQEFDFVKKAISLGVADYLVKPINKNELSQLLKRIVADKKQALDLWQKVLLGQEPLSRVMSLEQDTYILADLESIKDSETVSQQINHQTVYFAFSNYLPEQKFLFVEKLQLDSHMPKIIDAIERSLFYQRQPSRVQFATNHYFEELLPLIETGQLQKVQERLMEIVQQFRKTTPPVYLSKHFFSQIMTAVYHHFHQLDHLHLEKYALSVETANTLDDLLASSLEHLTEISESKKYSSHIVEILNIINQEYQKELTLKDVSERLYLNNVYLGQIIKRETGASFAELLNRKRIKNAQQLLITTDTSIEEICFQVGYSNIGYFYKIFKRFCGESPKSYRQQLVKKSEHEE</sequence>
<evidence type="ECO:0000256" key="6">
    <source>
        <dbReference type="ARBA" id="ARBA00023125"/>
    </source>
</evidence>
<dbReference type="GO" id="GO:0000160">
    <property type="term" value="P:phosphorelay signal transduction system"/>
    <property type="evidence" value="ECO:0007669"/>
    <property type="project" value="UniProtKB-KW"/>
</dbReference>
<dbReference type="SMART" id="SM00448">
    <property type="entry name" value="REC"/>
    <property type="match status" value="1"/>
</dbReference>
<dbReference type="SUPFAM" id="SSF52172">
    <property type="entry name" value="CheY-like"/>
    <property type="match status" value="1"/>
</dbReference>
<reference evidence="11 12" key="1">
    <citation type="submission" date="2015-12" db="EMBL/GenBank/DDBJ databases">
        <title>Streptococcus penaeicida sp. nov.</title>
        <authorList>
            <person name="Gomez-Gil B."/>
            <person name="Morales-Covarrubias M."/>
        </authorList>
    </citation>
    <scope>NUCLEOTIDE SEQUENCE [LARGE SCALE GENOMIC DNA]</scope>
    <source>
        <strain evidence="11 12">CAIM 1838</strain>
    </source>
</reference>
<protein>
    <submittedName>
        <fullName evidence="11">Two-component system response regulator</fullName>
    </submittedName>
</protein>
<dbReference type="PANTHER" id="PTHR42713">
    <property type="entry name" value="HISTIDINE KINASE-RELATED"/>
    <property type="match status" value="1"/>
</dbReference>
<dbReference type="PROSITE" id="PS50110">
    <property type="entry name" value="RESPONSE_REGULATORY"/>
    <property type="match status" value="1"/>
</dbReference>
<evidence type="ECO:0000256" key="8">
    <source>
        <dbReference type="PROSITE-ProRule" id="PRU00169"/>
    </source>
</evidence>
<proteinExistence type="predicted"/>
<dbReference type="InterPro" id="IPR020449">
    <property type="entry name" value="Tscrpt_reg_AraC-type_HTH"/>
</dbReference>
<evidence type="ECO:0000313" key="12">
    <source>
        <dbReference type="Proteomes" id="UP000235963"/>
    </source>
</evidence>
<dbReference type="CDD" id="cd17536">
    <property type="entry name" value="REC_YesN-like"/>
    <property type="match status" value="1"/>
</dbReference>
<evidence type="ECO:0000256" key="1">
    <source>
        <dbReference type="ARBA" id="ARBA00004496"/>
    </source>
</evidence>
<dbReference type="OrthoDB" id="342399at2"/>
<dbReference type="InterPro" id="IPR009057">
    <property type="entry name" value="Homeodomain-like_sf"/>
</dbReference>
<evidence type="ECO:0000259" key="10">
    <source>
        <dbReference type="PROSITE" id="PS50110"/>
    </source>
</evidence>
<keyword evidence="3 8" id="KW-0597">Phosphoprotein</keyword>
<dbReference type="Pfam" id="PF00072">
    <property type="entry name" value="Response_reg"/>
    <property type="match status" value="1"/>
</dbReference>
<dbReference type="InterPro" id="IPR051552">
    <property type="entry name" value="HptR"/>
</dbReference>
<feature type="domain" description="Response regulatory" evidence="10">
    <location>
        <begin position="5"/>
        <end position="122"/>
    </location>
</feature>
<dbReference type="AlphaFoldDB" id="A0A2N8LAY6"/>
<gene>
    <name evidence="11" type="ORF">AT575_07350</name>
</gene>
<keyword evidence="5" id="KW-0805">Transcription regulation</keyword>
<dbReference type="PROSITE" id="PS00041">
    <property type="entry name" value="HTH_ARAC_FAMILY_1"/>
    <property type="match status" value="1"/>
</dbReference>
<dbReference type="PANTHER" id="PTHR42713:SF3">
    <property type="entry name" value="TRANSCRIPTIONAL REGULATORY PROTEIN HPTR"/>
    <property type="match status" value="1"/>
</dbReference>
<dbReference type="EMBL" id="LOCM01000028">
    <property type="protein sequence ID" value="PND47327.1"/>
    <property type="molecule type" value="Genomic_DNA"/>
</dbReference>
<dbReference type="GO" id="GO:0005737">
    <property type="term" value="C:cytoplasm"/>
    <property type="evidence" value="ECO:0007669"/>
    <property type="project" value="UniProtKB-SubCell"/>
</dbReference>
<feature type="domain" description="HTH araC/xylS-type" evidence="9">
    <location>
        <begin position="326"/>
        <end position="424"/>
    </location>
</feature>
<accession>A0A2N8LAY6</accession>
<evidence type="ECO:0000313" key="11">
    <source>
        <dbReference type="EMBL" id="PND47327.1"/>
    </source>
</evidence>
<keyword evidence="12" id="KW-1185">Reference proteome</keyword>
<dbReference type="InterPro" id="IPR001789">
    <property type="entry name" value="Sig_transdc_resp-reg_receiver"/>
</dbReference>
<name>A0A2N8LAY6_9STRE</name>
<feature type="modified residue" description="4-aspartylphosphate" evidence="8">
    <location>
        <position position="57"/>
    </location>
</feature>
<dbReference type="SUPFAM" id="SSF46689">
    <property type="entry name" value="Homeodomain-like"/>
    <property type="match status" value="1"/>
</dbReference>
<evidence type="ECO:0000256" key="5">
    <source>
        <dbReference type="ARBA" id="ARBA00023015"/>
    </source>
</evidence>
<keyword evidence="4" id="KW-0902">Two-component regulatory system</keyword>
<dbReference type="PRINTS" id="PR00032">
    <property type="entry name" value="HTHARAC"/>
</dbReference>
<dbReference type="GO" id="GO:0003700">
    <property type="term" value="F:DNA-binding transcription factor activity"/>
    <property type="evidence" value="ECO:0007669"/>
    <property type="project" value="InterPro"/>
</dbReference>
<dbReference type="Gene3D" id="1.10.10.60">
    <property type="entry name" value="Homeodomain-like"/>
    <property type="match status" value="2"/>
</dbReference>
<dbReference type="InterPro" id="IPR018060">
    <property type="entry name" value="HTH_AraC"/>
</dbReference>
<dbReference type="Gene3D" id="3.40.50.2300">
    <property type="match status" value="1"/>
</dbReference>
<dbReference type="InterPro" id="IPR011006">
    <property type="entry name" value="CheY-like_superfamily"/>
</dbReference>
<keyword evidence="2" id="KW-0963">Cytoplasm</keyword>
<comment type="subcellular location">
    <subcellularLocation>
        <location evidence="1">Cytoplasm</location>
    </subcellularLocation>
</comment>
<evidence type="ECO:0000256" key="7">
    <source>
        <dbReference type="ARBA" id="ARBA00023163"/>
    </source>
</evidence>
<dbReference type="Proteomes" id="UP000235963">
    <property type="component" value="Unassembled WGS sequence"/>
</dbReference>
<evidence type="ECO:0000259" key="9">
    <source>
        <dbReference type="PROSITE" id="PS01124"/>
    </source>
</evidence>
<dbReference type="SMART" id="SM00342">
    <property type="entry name" value="HTH_ARAC"/>
    <property type="match status" value="1"/>
</dbReference>
<dbReference type="GO" id="GO:0043565">
    <property type="term" value="F:sequence-specific DNA binding"/>
    <property type="evidence" value="ECO:0007669"/>
    <property type="project" value="InterPro"/>
</dbReference>
<dbReference type="Pfam" id="PF12833">
    <property type="entry name" value="HTH_18"/>
    <property type="match status" value="1"/>
</dbReference>
<comment type="caution">
    <text evidence="11">The sequence shown here is derived from an EMBL/GenBank/DDBJ whole genome shotgun (WGS) entry which is preliminary data.</text>
</comment>
<keyword evidence="6" id="KW-0238">DNA-binding</keyword>
<keyword evidence="7" id="KW-0804">Transcription</keyword>
<dbReference type="InterPro" id="IPR018062">
    <property type="entry name" value="HTH_AraC-typ_CS"/>
</dbReference>
<evidence type="ECO:0000256" key="4">
    <source>
        <dbReference type="ARBA" id="ARBA00023012"/>
    </source>
</evidence>